<reference evidence="2 3" key="1">
    <citation type="submission" date="2023-03" db="EMBL/GenBank/DDBJ databases">
        <title>High recombination rates correlate with genetic variation in Cardiocondyla obscurior ants.</title>
        <authorList>
            <person name="Errbii M."/>
        </authorList>
    </citation>
    <scope>NUCLEOTIDE SEQUENCE [LARGE SCALE GENOMIC DNA]</scope>
    <source>
        <strain evidence="2">Alpha-2009</strain>
        <tissue evidence="2">Whole body</tissue>
    </source>
</reference>
<proteinExistence type="predicted"/>
<dbReference type="EMBL" id="JADYXP020000019">
    <property type="protein sequence ID" value="KAL0105306.1"/>
    <property type="molecule type" value="Genomic_DNA"/>
</dbReference>
<dbReference type="Proteomes" id="UP001430953">
    <property type="component" value="Unassembled WGS sequence"/>
</dbReference>
<feature type="region of interest" description="Disordered" evidence="1">
    <location>
        <begin position="1"/>
        <end position="23"/>
    </location>
</feature>
<feature type="compositionally biased region" description="Basic and acidic residues" evidence="1">
    <location>
        <begin position="1"/>
        <end position="14"/>
    </location>
</feature>
<sequence length="88" mass="10001">MRTVNEDQTVKEINPHINMSPVESPLTPPPPPLVLFLFLAFFAASFPPPESFIIDTTSYSRGEEPCTYFTFTYCHRLCLFTPSSEPFP</sequence>
<evidence type="ECO:0000313" key="2">
    <source>
        <dbReference type="EMBL" id="KAL0105306.1"/>
    </source>
</evidence>
<dbReference type="AlphaFoldDB" id="A0AAW2ENK2"/>
<organism evidence="2 3">
    <name type="scientific">Cardiocondyla obscurior</name>
    <dbReference type="NCBI Taxonomy" id="286306"/>
    <lineage>
        <taxon>Eukaryota</taxon>
        <taxon>Metazoa</taxon>
        <taxon>Ecdysozoa</taxon>
        <taxon>Arthropoda</taxon>
        <taxon>Hexapoda</taxon>
        <taxon>Insecta</taxon>
        <taxon>Pterygota</taxon>
        <taxon>Neoptera</taxon>
        <taxon>Endopterygota</taxon>
        <taxon>Hymenoptera</taxon>
        <taxon>Apocrita</taxon>
        <taxon>Aculeata</taxon>
        <taxon>Formicoidea</taxon>
        <taxon>Formicidae</taxon>
        <taxon>Myrmicinae</taxon>
        <taxon>Cardiocondyla</taxon>
    </lineage>
</organism>
<name>A0AAW2ENK2_9HYME</name>
<keyword evidence="3" id="KW-1185">Reference proteome</keyword>
<gene>
    <name evidence="2" type="ORF">PUN28_016747</name>
</gene>
<protein>
    <recommendedName>
        <fullName evidence="4">Transmembrane protein</fullName>
    </recommendedName>
</protein>
<evidence type="ECO:0000256" key="1">
    <source>
        <dbReference type="SAM" id="MobiDB-lite"/>
    </source>
</evidence>
<accession>A0AAW2ENK2</accession>
<evidence type="ECO:0008006" key="4">
    <source>
        <dbReference type="Google" id="ProtNLM"/>
    </source>
</evidence>
<comment type="caution">
    <text evidence="2">The sequence shown here is derived from an EMBL/GenBank/DDBJ whole genome shotgun (WGS) entry which is preliminary data.</text>
</comment>
<evidence type="ECO:0000313" key="3">
    <source>
        <dbReference type="Proteomes" id="UP001430953"/>
    </source>
</evidence>